<evidence type="ECO:0000313" key="2">
    <source>
        <dbReference type="EMBL" id="BDG16230.1"/>
    </source>
</evidence>
<protein>
    <recommendedName>
        <fullName evidence="4">Cytochrome c oxidase subunit 2A</fullName>
    </recommendedName>
</protein>
<accession>A0ABM7XIU3</accession>
<name>A0ABM7XIU3_THEBO</name>
<dbReference type="SUPFAM" id="SSF81473">
    <property type="entry name" value="Bacterial ba3 type cytochrome c oxidase subunit IIa"/>
    <property type="match status" value="1"/>
</dbReference>
<evidence type="ECO:0008006" key="4">
    <source>
        <dbReference type="Google" id="ProtNLM"/>
    </source>
</evidence>
<organism evidence="2 3">
    <name type="scientific">Thermus brockianus</name>
    <dbReference type="NCBI Taxonomy" id="56956"/>
    <lineage>
        <taxon>Bacteria</taxon>
        <taxon>Thermotogati</taxon>
        <taxon>Deinococcota</taxon>
        <taxon>Deinococci</taxon>
        <taxon>Thermales</taxon>
        <taxon>Thermaceae</taxon>
        <taxon>Thermus</taxon>
    </lineage>
</organism>
<keyword evidence="3" id="KW-1185">Reference proteome</keyword>
<keyword evidence="1" id="KW-1133">Transmembrane helix</keyword>
<evidence type="ECO:0000313" key="3">
    <source>
        <dbReference type="Proteomes" id="UP000831120"/>
    </source>
</evidence>
<dbReference type="InterPro" id="IPR036246">
    <property type="entry name" value="Cyt_c_oxidase_su2a_ba3"/>
</dbReference>
<evidence type="ECO:0000256" key="1">
    <source>
        <dbReference type="SAM" id="Phobius"/>
    </source>
</evidence>
<dbReference type="EMBL" id="AP025593">
    <property type="protein sequence ID" value="BDG16230.1"/>
    <property type="molecule type" value="Genomic_DNA"/>
</dbReference>
<dbReference type="Proteomes" id="UP000831120">
    <property type="component" value="Chromosome"/>
</dbReference>
<dbReference type="InterPro" id="IPR012538">
    <property type="entry name" value="Cyt_c_oxidase_su2a"/>
</dbReference>
<dbReference type="Pfam" id="PF08113">
    <property type="entry name" value="CoxIIa"/>
    <property type="match status" value="1"/>
</dbReference>
<reference evidence="2 3" key="1">
    <citation type="journal article" date="2022" name="Microbiol. Resour. Announc.">
        <title>Complete Genome Sequences of Thermus Strains Isolated from Senami Hot Spring in Japan.</title>
        <authorList>
            <person name="Miyazaki K."/>
        </authorList>
    </citation>
    <scope>NUCLEOTIDE SEQUENCE [LARGE SCALE GENOMIC DNA]</scope>
    <source>
        <strain evidence="2 3">SNM4-1</strain>
    </source>
</reference>
<gene>
    <name evidence="2" type="ORF">TbrSNM41_09640</name>
</gene>
<proteinExistence type="predicted"/>
<feature type="transmembrane region" description="Helical" evidence="1">
    <location>
        <begin position="31"/>
        <end position="57"/>
    </location>
</feature>
<keyword evidence="1" id="KW-0472">Membrane</keyword>
<sequence length="59" mass="6753">MYFTLLGAFRYHIPRIRQRPLGRKGMEEKPVGAIGVIVVLTLTILVFWLGVYALFFARG</sequence>
<keyword evidence="1" id="KW-0812">Transmembrane</keyword>